<dbReference type="Gene3D" id="3.30.2300.10">
    <property type="entry name" value="THUMP superfamily"/>
    <property type="match status" value="1"/>
</dbReference>
<feature type="compositionally biased region" description="Basic residues" evidence="2">
    <location>
        <begin position="1"/>
        <end position="10"/>
    </location>
</feature>
<evidence type="ECO:0000313" key="4">
    <source>
        <dbReference type="EMBL" id="KJZ72381.1"/>
    </source>
</evidence>
<feature type="domain" description="THUMP" evidence="3">
    <location>
        <begin position="163"/>
        <end position="288"/>
    </location>
</feature>
<dbReference type="InterPro" id="IPR004114">
    <property type="entry name" value="THUMP_dom"/>
</dbReference>
<dbReference type="Pfam" id="PF02926">
    <property type="entry name" value="THUMP"/>
    <property type="match status" value="1"/>
</dbReference>
<name>A0A0F7ZHC1_9HYPO</name>
<dbReference type="SUPFAM" id="SSF143437">
    <property type="entry name" value="THUMP domain-like"/>
    <property type="match status" value="1"/>
</dbReference>
<dbReference type="PANTHER" id="PTHR13452:SF10">
    <property type="entry name" value="THUMP DOMAIN-CONTAINING PROTEIN 1"/>
    <property type="match status" value="1"/>
</dbReference>
<dbReference type="OrthoDB" id="367221at2759"/>
<protein>
    <recommendedName>
        <fullName evidence="3">THUMP domain-containing protein</fullName>
    </recommendedName>
</protein>
<dbReference type="EMBL" id="KQ030547">
    <property type="protein sequence ID" value="KJZ72381.1"/>
    <property type="molecule type" value="Genomic_DNA"/>
</dbReference>
<evidence type="ECO:0000313" key="5">
    <source>
        <dbReference type="Proteomes" id="UP000054481"/>
    </source>
</evidence>
<proteinExistence type="predicted"/>
<feature type="region of interest" description="Disordered" evidence="2">
    <location>
        <begin position="210"/>
        <end position="231"/>
    </location>
</feature>
<sequence length="332" mass="37496">MDKGGQKRRQGSNGDGHAPKRSKGGCAGRWKTPHQKAKMAEKVEIGNALEVGDEGIWVTHARGMKTKALREFLQLCDEYGEKLYDIKPPGTDEAPDVDEAQADKSIEASIEDELNSMREQPKRKPREHFKPVSTGLECLFFLKTKKPVKPDEMVRRICEDARDCPDPRQRKCKYIDRLTPVFDTDKATDKGIVRVARRVLAPWFSLRPETEDQDGAREAVEPRDDQPTSPCTYAIRQNVRSHKLFKSREVIDKIAGLVDTKHKVNLGNPDKVILVEVFQLFCGISVVDAKQWEELKRYNVNALYGLPQTDVSDKSRAVTLQVENPEANVASS</sequence>
<gene>
    <name evidence="4" type="ORF">HIM_08184</name>
</gene>
<dbReference type="InterPro" id="IPR040183">
    <property type="entry name" value="THUMPD1-like"/>
</dbReference>
<keyword evidence="5" id="KW-1185">Reference proteome</keyword>
<evidence type="ECO:0000256" key="1">
    <source>
        <dbReference type="PROSITE-ProRule" id="PRU00529"/>
    </source>
</evidence>
<dbReference type="SMART" id="SM00981">
    <property type="entry name" value="THUMP"/>
    <property type="match status" value="1"/>
</dbReference>
<dbReference type="GO" id="GO:0006400">
    <property type="term" value="P:tRNA modification"/>
    <property type="evidence" value="ECO:0007669"/>
    <property type="project" value="InterPro"/>
</dbReference>
<accession>A0A0F7ZHC1</accession>
<keyword evidence="1" id="KW-0694">RNA-binding</keyword>
<dbReference type="GO" id="GO:0003723">
    <property type="term" value="F:RNA binding"/>
    <property type="evidence" value="ECO:0007669"/>
    <property type="project" value="UniProtKB-UniRule"/>
</dbReference>
<dbReference type="AlphaFoldDB" id="A0A0F7ZHC1"/>
<feature type="compositionally biased region" description="Basic and acidic residues" evidence="2">
    <location>
        <begin position="210"/>
        <end position="226"/>
    </location>
</feature>
<evidence type="ECO:0000256" key="2">
    <source>
        <dbReference type="SAM" id="MobiDB-lite"/>
    </source>
</evidence>
<feature type="region of interest" description="Disordered" evidence="2">
    <location>
        <begin position="1"/>
        <end position="37"/>
    </location>
</feature>
<organism evidence="4 5">
    <name type="scientific">Hirsutella minnesotensis 3608</name>
    <dbReference type="NCBI Taxonomy" id="1043627"/>
    <lineage>
        <taxon>Eukaryota</taxon>
        <taxon>Fungi</taxon>
        <taxon>Dikarya</taxon>
        <taxon>Ascomycota</taxon>
        <taxon>Pezizomycotina</taxon>
        <taxon>Sordariomycetes</taxon>
        <taxon>Hypocreomycetidae</taxon>
        <taxon>Hypocreales</taxon>
        <taxon>Ophiocordycipitaceae</taxon>
        <taxon>Hirsutella</taxon>
    </lineage>
</organism>
<evidence type="ECO:0000259" key="3">
    <source>
        <dbReference type="PROSITE" id="PS51165"/>
    </source>
</evidence>
<dbReference type="PROSITE" id="PS51165">
    <property type="entry name" value="THUMP"/>
    <property type="match status" value="1"/>
</dbReference>
<dbReference type="Proteomes" id="UP000054481">
    <property type="component" value="Unassembled WGS sequence"/>
</dbReference>
<dbReference type="PANTHER" id="PTHR13452">
    <property type="entry name" value="THUMP DOMAIN CONTAINING PROTEIN 1-RELATED"/>
    <property type="match status" value="1"/>
</dbReference>
<dbReference type="CDD" id="cd11717">
    <property type="entry name" value="THUMP_THUMPD1_like"/>
    <property type="match status" value="1"/>
</dbReference>
<reference evidence="4 5" key="1">
    <citation type="journal article" date="2014" name="Genome Biol. Evol.">
        <title>Comparative genomics and transcriptomics analyses reveal divergent lifestyle features of nematode endoparasitic fungus Hirsutella minnesotensis.</title>
        <authorList>
            <person name="Lai Y."/>
            <person name="Liu K."/>
            <person name="Zhang X."/>
            <person name="Zhang X."/>
            <person name="Li K."/>
            <person name="Wang N."/>
            <person name="Shu C."/>
            <person name="Wu Y."/>
            <person name="Wang C."/>
            <person name="Bushley K.E."/>
            <person name="Xiang M."/>
            <person name="Liu X."/>
        </authorList>
    </citation>
    <scope>NUCLEOTIDE SEQUENCE [LARGE SCALE GENOMIC DNA]</scope>
    <source>
        <strain evidence="4 5">3608</strain>
    </source>
</reference>